<dbReference type="PATRIC" id="fig|285983.3.peg.3062"/>
<dbReference type="CDD" id="cd03801">
    <property type="entry name" value="GT4_PimA-like"/>
    <property type="match status" value="1"/>
</dbReference>
<dbReference type="OrthoDB" id="9803279at2"/>
<comment type="caution">
    <text evidence="2">The sequence shown here is derived from an EMBL/GenBank/DDBJ whole genome shotgun (WGS) entry which is preliminary data.</text>
</comment>
<sequence length="403" mass="46533">MSKKKILLIHHSGLLGGAGISLYNTWRTLEKKYEVVCYIPNDPPDLLNFLREKGLNPHTFSFRLGKLTYYSGGNNLLKPRFWYHALHSLTQIKYWELVLRDVKPDFVLVNSKVLCWMGKLFKKRKIKSLCFVRETIPGNPKKFMNKFMKNMLDDFTAVAFLSKYDLFQTDLTKAQTVVSPDFLEVKEYTASNDREVACTNLNIDPKNFNVLFVGGTDQLKGIDIALIAINILKNQKISLIVAGKDFGDIQGEGMKQLVSKIKNRKTIEFSERIKKYIFQKGIQNKVKFIGIQKNMSDPFSACDILIFPMTKPHQARPAFEIGVQRKPVIISDFPNIREFINHEVNGLTFEPNNPESLAKAILRLKDDKEMLRRLGNLNYEYTMKYHTEEYAMGKLIDKIDEII</sequence>
<proteinExistence type="predicted"/>
<evidence type="ECO:0000313" key="2">
    <source>
        <dbReference type="EMBL" id="KIY20673.1"/>
    </source>
</evidence>
<evidence type="ECO:0000259" key="1">
    <source>
        <dbReference type="Pfam" id="PF00534"/>
    </source>
</evidence>
<dbReference type="AlphaFoldDB" id="A0A0D6Z7V7"/>
<keyword evidence="3" id="KW-1185">Reference proteome</keyword>
<dbReference type="SUPFAM" id="SSF53756">
    <property type="entry name" value="UDP-Glycosyltransferase/glycogen phosphorylase"/>
    <property type="match status" value="1"/>
</dbReference>
<accession>A0A0D6Z7V7</accession>
<feature type="domain" description="Glycosyl transferase family 1" evidence="1">
    <location>
        <begin position="201"/>
        <end position="376"/>
    </location>
</feature>
<gene>
    <name evidence="2" type="ORF">UB32_17905</name>
</gene>
<reference evidence="2 3" key="1">
    <citation type="submission" date="2015-01" db="EMBL/GenBank/DDBJ databases">
        <title>Draft genome sequences of the supercritical CO2 tolerant bacteria Bacillus subterraneus MITOT1 and Bacillus cereus MIT0214.</title>
        <authorList>
            <person name="Peet K.C."/>
            <person name="Thompson J.R."/>
        </authorList>
    </citation>
    <scope>NUCLEOTIDE SEQUENCE [LARGE SCALE GENOMIC DNA]</scope>
    <source>
        <strain evidence="2 3">MITOT1</strain>
    </source>
</reference>
<dbReference type="PANTHER" id="PTHR12526">
    <property type="entry name" value="GLYCOSYLTRANSFERASE"/>
    <property type="match status" value="1"/>
</dbReference>
<dbReference type="RefSeq" id="WP_044396391.1">
    <property type="nucleotide sequence ID" value="NZ_JXIQ01000191.1"/>
</dbReference>
<dbReference type="GO" id="GO:0016757">
    <property type="term" value="F:glycosyltransferase activity"/>
    <property type="evidence" value="ECO:0007669"/>
    <property type="project" value="InterPro"/>
</dbReference>
<dbReference type="Gene3D" id="3.40.50.2000">
    <property type="entry name" value="Glycogen Phosphorylase B"/>
    <property type="match status" value="2"/>
</dbReference>
<dbReference type="Pfam" id="PF00534">
    <property type="entry name" value="Glycos_transf_1"/>
    <property type="match status" value="1"/>
</dbReference>
<evidence type="ECO:0000313" key="3">
    <source>
        <dbReference type="Proteomes" id="UP000032512"/>
    </source>
</evidence>
<organism evidence="2 3">
    <name type="scientific">Mesobacillus subterraneus</name>
    <dbReference type="NCBI Taxonomy" id="285983"/>
    <lineage>
        <taxon>Bacteria</taxon>
        <taxon>Bacillati</taxon>
        <taxon>Bacillota</taxon>
        <taxon>Bacilli</taxon>
        <taxon>Bacillales</taxon>
        <taxon>Bacillaceae</taxon>
        <taxon>Mesobacillus</taxon>
    </lineage>
</organism>
<dbReference type="Proteomes" id="UP000032512">
    <property type="component" value="Unassembled WGS sequence"/>
</dbReference>
<dbReference type="EMBL" id="JXIQ01000191">
    <property type="protein sequence ID" value="KIY20673.1"/>
    <property type="molecule type" value="Genomic_DNA"/>
</dbReference>
<dbReference type="InterPro" id="IPR001296">
    <property type="entry name" value="Glyco_trans_1"/>
</dbReference>
<dbReference type="PANTHER" id="PTHR12526:SF634">
    <property type="entry name" value="BLL3361 PROTEIN"/>
    <property type="match status" value="1"/>
</dbReference>
<protein>
    <recommendedName>
        <fullName evidence="1">Glycosyl transferase family 1 domain-containing protein</fullName>
    </recommendedName>
</protein>
<name>A0A0D6Z7V7_9BACI</name>